<dbReference type="RefSeq" id="WP_194557283.1">
    <property type="nucleotide sequence ID" value="NZ_JADKMY010000004.1"/>
</dbReference>
<keyword evidence="2" id="KW-1185">Reference proteome</keyword>
<dbReference type="EMBL" id="JADKMY010000004">
    <property type="protein sequence ID" value="MBF4554375.1"/>
    <property type="molecule type" value="Genomic_DNA"/>
</dbReference>
<evidence type="ECO:0000313" key="1">
    <source>
        <dbReference type="EMBL" id="MBF4554375.1"/>
    </source>
</evidence>
<reference evidence="1 2" key="1">
    <citation type="submission" date="2020-10" db="EMBL/GenBank/DDBJ databases">
        <title>Novel species in genus Corynebacterium.</title>
        <authorList>
            <person name="Zhang G."/>
        </authorList>
    </citation>
    <scope>NUCLEOTIDE SEQUENCE [LARGE SCALE GENOMIC DNA]</scope>
    <source>
        <strain evidence="1 2">DSM 45110</strain>
    </source>
</reference>
<protein>
    <submittedName>
        <fullName evidence="1">Uncharacterized protein</fullName>
    </submittedName>
</protein>
<gene>
    <name evidence="1" type="ORF">IRY30_09865</name>
</gene>
<name>A0ABR9ZLQ8_9CORY</name>
<proteinExistence type="predicted"/>
<comment type="caution">
    <text evidence="1">The sequence shown here is derived from an EMBL/GenBank/DDBJ whole genome shotgun (WGS) entry which is preliminary data.</text>
</comment>
<organism evidence="1 2">
    <name type="scientific">Corynebacterium suicordis DSM 45110</name>
    <dbReference type="NCBI Taxonomy" id="1121369"/>
    <lineage>
        <taxon>Bacteria</taxon>
        <taxon>Bacillati</taxon>
        <taxon>Actinomycetota</taxon>
        <taxon>Actinomycetes</taxon>
        <taxon>Mycobacteriales</taxon>
        <taxon>Corynebacteriaceae</taxon>
        <taxon>Corynebacterium</taxon>
    </lineage>
</organism>
<evidence type="ECO:0000313" key="2">
    <source>
        <dbReference type="Proteomes" id="UP000635902"/>
    </source>
</evidence>
<dbReference type="Proteomes" id="UP000635902">
    <property type="component" value="Unassembled WGS sequence"/>
</dbReference>
<accession>A0ABR9ZLQ8</accession>
<sequence>MVSQIPFLGDAGQLFPSGTVEGESDLIVICAAETVSGLSAAHDLLLQHRNGLAGDTELLAVVTRPAQPGWTGKRTPKVIAERLGILGDENLPGEIIRIEWNEQLALTTAERRESVSPQDIAGWLAMDEKSQAKAMRVKNSHAALGILPAAAEILNLVRETSRASHSGA</sequence>